<evidence type="ECO:0000313" key="2">
    <source>
        <dbReference type="EMBL" id="MBB3836318.1"/>
    </source>
</evidence>
<keyword evidence="1" id="KW-0472">Membrane</keyword>
<feature type="transmembrane region" description="Helical" evidence="1">
    <location>
        <begin position="6"/>
        <end position="29"/>
    </location>
</feature>
<accession>A0A7W5ZGE0</accession>
<dbReference type="Proteomes" id="UP000541352">
    <property type="component" value="Unassembled WGS sequence"/>
</dbReference>
<feature type="transmembrane region" description="Helical" evidence="1">
    <location>
        <begin position="85"/>
        <end position="102"/>
    </location>
</feature>
<evidence type="ECO:0000313" key="3">
    <source>
        <dbReference type="Proteomes" id="UP000541352"/>
    </source>
</evidence>
<dbReference type="EMBL" id="JACIBY010000001">
    <property type="protein sequence ID" value="MBB3836318.1"/>
    <property type="molecule type" value="Genomic_DNA"/>
</dbReference>
<feature type="transmembrane region" description="Helical" evidence="1">
    <location>
        <begin position="170"/>
        <end position="195"/>
    </location>
</feature>
<evidence type="ECO:0000256" key="1">
    <source>
        <dbReference type="SAM" id="Phobius"/>
    </source>
</evidence>
<comment type="caution">
    <text evidence="2">The sequence shown here is derived from an EMBL/GenBank/DDBJ whole genome shotgun (WGS) entry which is preliminary data.</text>
</comment>
<keyword evidence="1" id="KW-1133">Transmembrane helix</keyword>
<dbReference type="RefSeq" id="WP_183971088.1">
    <property type="nucleotide sequence ID" value="NZ_JACIBY010000001.1"/>
</dbReference>
<organism evidence="2 3">
    <name type="scientific">Runella defluvii</name>
    <dbReference type="NCBI Taxonomy" id="370973"/>
    <lineage>
        <taxon>Bacteria</taxon>
        <taxon>Pseudomonadati</taxon>
        <taxon>Bacteroidota</taxon>
        <taxon>Cytophagia</taxon>
        <taxon>Cytophagales</taxon>
        <taxon>Spirosomataceae</taxon>
        <taxon>Runella</taxon>
    </lineage>
</organism>
<keyword evidence="1" id="KW-0812">Transmembrane</keyword>
<proteinExistence type="predicted"/>
<feature type="transmembrane region" description="Helical" evidence="1">
    <location>
        <begin position="207"/>
        <end position="230"/>
    </location>
</feature>
<keyword evidence="3" id="KW-1185">Reference proteome</keyword>
<protein>
    <submittedName>
        <fullName evidence="2">Uncharacterized protein</fullName>
    </submittedName>
</protein>
<dbReference type="AlphaFoldDB" id="A0A7W5ZGE0"/>
<name>A0A7W5ZGE0_9BACT</name>
<sequence>MTETAYAQLVINLGYGLLAARGVLLFVLIRRLFPISSQQALYWLFWNSLGMFLIAVFELVFIYVINHYPSTWPFLARLEIDDTFFISPFYFLNDFLFLNLFFSKIVDKKIGNWVQYAGFILVVFEIVNTLYFEGYKDAQPIGSFLIALNGIILSLLFFRQYFLSKFKMPLLRNGLVFIVGGIFFQYIFSILFYFFSDLLYNENIILYYQISTVRMVMDISALLLMAYGVAKVKI</sequence>
<feature type="transmembrane region" description="Helical" evidence="1">
    <location>
        <begin position="41"/>
        <end position="65"/>
    </location>
</feature>
<feature type="transmembrane region" description="Helical" evidence="1">
    <location>
        <begin position="138"/>
        <end position="158"/>
    </location>
</feature>
<feature type="transmembrane region" description="Helical" evidence="1">
    <location>
        <begin position="114"/>
        <end position="132"/>
    </location>
</feature>
<gene>
    <name evidence="2" type="ORF">FHS57_000300</name>
</gene>
<reference evidence="2 3" key="1">
    <citation type="submission" date="2020-08" db="EMBL/GenBank/DDBJ databases">
        <title>Genomic Encyclopedia of Type Strains, Phase IV (KMG-IV): sequencing the most valuable type-strain genomes for metagenomic binning, comparative biology and taxonomic classification.</title>
        <authorList>
            <person name="Goeker M."/>
        </authorList>
    </citation>
    <scope>NUCLEOTIDE SEQUENCE [LARGE SCALE GENOMIC DNA]</scope>
    <source>
        <strain evidence="2 3">DSM 17976</strain>
    </source>
</reference>